<dbReference type="Proteomes" id="UP000762676">
    <property type="component" value="Unassembled WGS sequence"/>
</dbReference>
<organism evidence="3 4">
    <name type="scientific">Elysia marginata</name>
    <dbReference type="NCBI Taxonomy" id="1093978"/>
    <lineage>
        <taxon>Eukaryota</taxon>
        <taxon>Metazoa</taxon>
        <taxon>Spiralia</taxon>
        <taxon>Lophotrochozoa</taxon>
        <taxon>Mollusca</taxon>
        <taxon>Gastropoda</taxon>
        <taxon>Heterobranchia</taxon>
        <taxon>Euthyneura</taxon>
        <taxon>Panpulmonata</taxon>
        <taxon>Sacoglossa</taxon>
        <taxon>Placobranchoidea</taxon>
        <taxon>Plakobranchidae</taxon>
        <taxon>Elysia</taxon>
    </lineage>
</organism>
<reference evidence="3 4" key="1">
    <citation type="journal article" date="2021" name="Elife">
        <title>Chloroplast acquisition without the gene transfer in kleptoplastic sea slugs, Plakobranchus ocellatus.</title>
        <authorList>
            <person name="Maeda T."/>
            <person name="Takahashi S."/>
            <person name="Yoshida T."/>
            <person name="Shimamura S."/>
            <person name="Takaki Y."/>
            <person name="Nagai Y."/>
            <person name="Toyoda A."/>
            <person name="Suzuki Y."/>
            <person name="Arimoto A."/>
            <person name="Ishii H."/>
            <person name="Satoh N."/>
            <person name="Nishiyama T."/>
            <person name="Hasebe M."/>
            <person name="Maruyama T."/>
            <person name="Minagawa J."/>
            <person name="Obokata J."/>
            <person name="Shigenobu S."/>
        </authorList>
    </citation>
    <scope>NUCLEOTIDE SEQUENCE [LARGE SCALE GENOMIC DNA]</scope>
</reference>
<dbReference type="PROSITE" id="PS50106">
    <property type="entry name" value="PDZ"/>
    <property type="match status" value="1"/>
</dbReference>
<dbReference type="Pfam" id="PF00595">
    <property type="entry name" value="PDZ"/>
    <property type="match status" value="1"/>
</dbReference>
<dbReference type="InterPro" id="IPR001478">
    <property type="entry name" value="PDZ"/>
</dbReference>
<feature type="region of interest" description="Disordered" evidence="1">
    <location>
        <begin position="88"/>
        <end position="109"/>
    </location>
</feature>
<evidence type="ECO:0000259" key="2">
    <source>
        <dbReference type="PROSITE" id="PS50106"/>
    </source>
</evidence>
<keyword evidence="4" id="KW-1185">Reference proteome</keyword>
<name>A0AAV4J5H6_9GAST</name>
<dbReference type="Gene3D" id="2.30.42.10">
    <property type="match status" value="1"/>
</dbReference>
<dbReference type="EMBL" id="BMAT01006648">
    <property type="protein sequence ID" value="GFS17120.1"/>
    <property type="molecule type" value="Genomic_DNA"/>
</dbReference>
<dbReference type="AlphaFoldDB" id="A0AAV4J5H6"/>
<dbReference type="InterPro" id="IPR036034">
    <property type="entry name" value="PDZ_sf"/>
</dbReference>
<evidence type="ECO:0000256" key="1">
    <source>
        <dbReference type="SAM" id="MobiDB-lite"/>
    </source>
</evidence>
<protein>
    <submittedName>
        <fullName evidence="3">PDZ and LIM domain protein 2</fullName>
    </submittedName>
</protein>
<evidence type="ECO:0000313" key="4">
    <source>
        <dbReference type="Proteomes" id="UP000762676"/>
    </source>
</evidence>
<proteinExistence type="predicted"/>
<comment type="caution">
    <text evidence="3">The sequence shown here is derived from an EMBL/GenBank/DDBJ whole genome shotgun (WGS) entry which is preliminary data.</text>
</comment>
<feature type="domain" description="PDZ" evidence="2">
    <location>
        <begin position="174"/>
        <end position="252"/>
    </location>
</feature>
<evidence type="ECO:0000313" key="3">
    <source>
        <dbReference type="EMBL" id="GFS17120.1"/>
    </source>
</evidence>
<sequence length="252" mass="27370">METYVSEMETEEIHEYMRYTNKVRLSNGTLDAQNDSQIDFPSSRTRRFSCAVGIPEDCGVSVERISSLTHPDQQQKQQDTVELSLEGLQSSGQSAMSEDQENCSRGESDVGYGSMSQDIAAGITSASEKLTDEKEIPHGVSDGVFEIAPLKLQVSETKRACPAVEDAIKQGRQPFEVVLRGGGLWGFALDGGASTGLPVYISKIVENGKCSESALMEGDYILQINSQPCDNVGQAFDIVDTATDTLTLQVLR</sequence>
<accession>A0AAV4J5H6</accession>
<gene>
    <name evidence="3" type="ORF">ElyMa_003231500</name>
</gene>
<dbReference type="SUPFAM" id="SSF50156">
    <property type="entry name" value="PDZ domain-like"/>
    <property type="match status" value="1"/>
</dbReference>